<protein>
    <submittedName>
        <fullName evidence="2">Uncharacterized protein</fullName>
    </submittedName>
</protein>
<organism evidence="2">
    <name type="scientific">uncultured Nitrospirae bacterium MY4-5C</name>
    <dbReference type="NCBI Taxonomy" id="798580"/>
    <lineage>
        <taxon>Bacteria</taxon>
        <taxon>Pseudomonadati</taxon>
        <taxon>Nitrospirota</taxon>
        <taxon>environmental samples</taxon>
    </lineage>
</organism>
<keyword evidence="1" id="KW-1133">Transmembrane helix</keyword>
<gene>
    <name evidence="2" type="ORF">LW5_0340</name>
</gene>
<sequence>MVSWIPAFAGMTEKREWHDIIGVHLLLLEFICSALPVISMFFILSFPRTDCVIIENQPPPFF</sequence>
<keyword evidence="1" id="KW-0812">Transmembrane</keyword>
<accession>D9MPA3</accession>
<dbReference type="EMBL" id="HM454283">
    <property type="protein sequence ID" value="ADI87792.1"/>
    <property type="molecule type" value="Genomic_DNA"/>
</dbReference>
<evidence type="ECO:0000313" key="2">
    <source>
        <dbReference type="EMBL" id="ADI87792.1"/>
    </source>
</evidence>
<name>D9MPA3_9BACT</name>
<proteinExistence type="predicted"/>
<feature type="transmembrane region" description="Helical" evidence="1">
    <location>
        <begin position="20"/>
        <end position="44"/>
    </location>
</feature>
<reference evidence="2" key="1">
    <citation type="journal article" date="2011" name="Appl. Environ. Microbiol.">
        <title>Metagenomic analysis reveals unexpected subgenomic diversity of magnetotactic bacteria within the phylum Nitrospirae.</title>
        <authorList>
            <person name="Lin W."/>
            <person name="Jogler C."/>
            <person name="Schuler D."/>
            <person name="Pan Y."/>
        </authorList>
    </citation>
    <scope>NUCLEOTIDE SEQUENCE</scope>
</reference>
<dbReference type="AlphaFoldDB" id="D9MPA3"/>
<evidence type="ECO:0000256" key="1">
    <source>
        <dbReference type="SAM" id="Phobius"/>
    </source>
</evidence>
<keyword evidence="1" id="KW-0472">Membrane</keyword>